<protein>
    <submittedName>
        <fullName evidence="1">Uncharacterized protein</fullName>
    </submittedName>
</protein>
<accession>A0A0C3MZJ7</accession>
<dbReference type="InParanoid" id="A0A0C3MZJ7"/>
<dbReference type="AlphaFoldDB" id="A0A0C3MZJ7"/>
<reference evidence="2" key="2">
    <citation type="submission" date="2015-01" db="EMBL/GenBank/DDBJ databases">
        <title>Evolutionary Origins and Diversification of the Mycorrhizal Mutualists.</title>
        <authorList>
            <consortium name="DOE Joint Genome Institute"/>
            <consortium name="Mycorrhizal Genomics Consortium"/>
            <person name="Kohler A."/>
            <person name="Kuo A."/>
            <person name="Nagy L.G."/>
            <person name="Floudas D."/>
            <person name="Copeland A."/>
            <person name="Barry K.W."/>
            <person name="Cichocki N."/>
            <person name="Veneault-Fourrey C."/>
            <person name="LaButti K."/>
            <person name="Lindquist E.A."/>
            <person name="Lipzen A."/>
            <person name="Lundell T."/>
            <person name="Morin E."/>
            <person name="Murat C."/>
            <person name="Riley R."/>
            <person name="Ohm R."/>
            <person name="Sun H."/>
            <person name="Tunlid A."/>
            <person name="Henrissat B."/>
            <person name="Grigoriev I.V."/>
            <person name="Hibbett D.S."/>
            <person name="Martin F."/>
        </authorList>
    </citation>
    <scope>NUCLEOTIDE SEQUENCE [LARGE SCALE GENOMIC DNA]</scope>
    <source>
        <strain evidence="2">Marx 270</strain>
    </source>
</reference>
<sequence>MMGPYDGPHIRDILLPYARAHLTTSYVKYTEQGVEQILLETLASVPLADAMSFLLPTDPFEALAKHLNSLNLTLYQERWSAPQGAIDLIRDVFPPLTRLRSKKRCFEPQSDPYDKLSELYRPMSPVLTQRTRHKSPKLGCTGALASVPQTGSSLQDHLILNPVADEVITELPTPDINDVLRVKCSRSGLVYRCIIA</sequence>
<dbReference type="STRING" id="870435.A0A0C3MZJ7"/>
<dbReference type="HOGENOM" id="CLU_1390744_0_0_1"/>
<dbReference type="Proteomes" id="UP000054217">
    <property type="component" value="Unassembled WGS sequence"/>
</dbReference>
<organism evidence="1 2">
    <name type="scientific">Pisolithus tinctorius Marx 270</name>
    <dbReference type="NCBI Taxonomy" id="870435"/>
    <lineage>
        <taxon>Eukaryota</taxon>
        <taxon>Fungi</taxon>
        <taxon>Dikarya</taxon>
        <taxon>Basidiomycota</taxon>
        <taxon>Agaricomycotina</taxon>
        <taxon>Agaricomycetes</taxon>
        <taxon>Agaricomycetidae</taxon>
        <taxon>Boletales</taxon>
        <taxon>Sclerodermatineae</taxon>
        <taxon>Pisolithaceae</taxon>
        <taxon>Pisolithus</taxon>
    </lineage>
</organism>
<gene>
    <name evidence="1" type="ORF">M404DRAFT_402735</name>
</gene>
<proteinExistence type="predicted"/>
<keyword evidence="2" id="KW-1185">Reference proteome</keyword>
<reference evidence="1 2" key="1">
    <citation type="submission" date="2014-04" db="EMBL/GenBank/DDBJ databases">
        <authorList>
            <consortium name="DOE Joint Genome Institute"/>
            <person name="Kuo A."/>
            <person name="Kohler A."/>
            <person name="Costa M.D."/>
            <person name="Nagy L.G."/>
            <person name="Floudas D."/>
            <person name="Copeland A."/>
            <person name="Barry K.W."/>
            <person name="Cichocki N."/>
            <person name="Veneault-Fourrey C."/>
            <person name="LaButti K."/>
            <person name="Lindquist E.A."/>
            <person name="Lipzen A."/>
            <person name="Lundell T."/>
            <person name="Morin E."/>
            <person name="Murat C."/>
            <person name="Sun H."/>
            <person name="Tunlid A."/>
            <person name="Henrissat B."/>
            <person name="Grigoriev I.V."/>
            <person name="Hibbett D.S."/>
            <person name="Martin F."/>
            <person name="Nordberg H.P."/>
            <person name="Cantor M.N."/>
            <person name="Hua S.X."/>
        </authorList>
    </citation>
    <scope>NUCLEOTIDE SEQUENCE [LARGE SCALE GENOMIC DNA]</scope>
    <source>
        <strain evidence="1 2">Marx 270</strain>
    </source>
</reference>
<name>A0A0C3MZJ7_PISTI</name>
<dbReference type="EMBL" id="KN832104">
    <property type="protein sequence ID" value="KIN94294.1"/>
    <property type="molecule type" value="Genomic_DNA"/>
</dbReference>
<evidence type="ECO:0000313" key="1">
    <source>
        <dbReference type="EMBL" id="KIN94294.1"/>
    </source>
</evidence>
<dbReference type="OrthoDB" id="2422840at2759"/>
<evidence type="ECO:0000313" key="2">
    <source>
        <dbReference type="Proteomes" id="UP000054217"/>
    </source>
</evidence>